<feature type="transmembrane region" description="Helical" evidence="2">
    <location>
        <begin position="117"/>
        <end position="137"/>
    </location>
</feature>
<comment type="caution">
    <text evidence="3">The sequence shown here is derived from an EMBL/GenBank/DDBJ whole genome shotgun (WGS) entry which is preliminary data.</text>
</comment>
<feature type="region of interest" description="Disordered" evidence="1">
    <location>
        <begin position="264"/>
        <end position="326"/>
    </location>
</feature>
<proteinExistence type="predicted"/>
<keyword evidence="2" id="KW-0472">Membrane</keyword>
<feature type="transmembrane region" description="Helical" evidence="2">
    <location>
        <begin position="236"/>
        <end position="256"/>
    </location>
</feature>
<reference evidence="3" key="2">
    <citation type="journal article" date="2021" name="PeerJ">
        <title>Extensive microbial diversity within the chicken gut microbiome revealed by metagenomics and culture.</title>
        <authorList>
            <person name="Gilroy R."/>
            <person name="Ravi A."/>
            <person name="Getino M."/>
            <person name="Pursley I."/>
            <person name="Horton D.L."/>
            <person name="Alikhan N.F."/>
            <person name="Baker D."/>
            <person name="Gharbi K."/>
            <person name="Hall N."/>
            <person name="Watson M."/>
            <person name="Adriaenssens E.M."/>
            <person name="Foster-Nyarko E."/>
            <person name="Jarju S."/>
            <person name="Secka A."/>
            <person name="Antonio M."/>
            <person name="Oren A."/>
            <person name="Chaudhuri R.R."/>
            <person name="La Ragione R."/>
            <person name="Hildebrand F."/>
            <person name="Pallen M.J."/>
        </authorList>
    </citation>
    <scope>NUCLEOTIDE SEQUENCE</scope>
    <source>
        <strain evidence="3">ChiBcolR7-354</strain>
    </source>
</reference>
<feature type="transmembrane region" description="Helical" evidence="2">
    <location>
        <begin position="182"/>
        <end position="201"/>
    </location>
</feature>
<dbReference type="AlphaFoldDB" id="A0A9D0ZGN8"/>
<feature type="compositionally biased region" description="Acidic residues" evidence="1">
    <location>
        <begin position="267"/>
        <end position="288"/>
    </location>
</feature>
<dbReference type="EMBL" id="DVGA01000069">
    <property type="protein sequence ID" value="HIQ78974.1"/>
    <property type="molecule type" value="Genomic_DNA"/>
</dbReference>
<evidence type="ECO:0000256" key="1">
    <source>
        <dbReference type="SAM" id="MobiDB-lite"/>
    </source>
</evidence>
<feature type="compositionally biased region" description="Basic and acidic residues" evidence="1">
    <location>
        <begin position="313"/>
        <end position="326"/>
    </location>
</feature>
<organism evidence="3 4">
    <name type="scientific">Candidatus Scatomorpha intestinavium</name>
    <dbReference type="NCBI Taxonomy" id="2840922"/>
    <lineage>
        <taxon>Bacteria</taxon>
        <taxon>Bacillati</taxon>
        <taxon>Bacillota</taxon>
        <taxon>Clostridia</taxon>
        <taxon>Eubacteriales</taxon>
        <taxon>Candidatus Scatomorpha</taxon>
    </lineage>
</organism>
<keyword evidence="2" id="KW-0812">Transmembrane</keyword>
<protein>
    <submittedName>
        <fullName evidence="3">Uncharacterized protein</fullName>
    </submittedName>
</protein>
<reference evidence="3" key="1">
    <citation type="submission" date="2020-10" db="EMBL/GenBank/DDBJ databases">
        <authorList>
            <person name="Gilroy R."/>
        </authorList>
    </citation>
    <scope>NUCLEOTIDE SEQUENCE</scope>
    <source>
        <strain evidence="3">ChiBcolR7-354</strain>
    </source>
</reference>
<feature type="transmembrane region" description="Helical" evidence="2">
    <location>
        <begin position="149"/>
        <end position="170"/>
    </location>
</feature>
<feature type="transmembrane region" description="Helical" evidence="2">
    <location>
        <begin position="43"/>
        <end position="65"/>
    </location>
</feature>
<sequence length="326" mass="34683">MRNNALTMCCGVCVAGAFGVFTRWMQNLTAFDEQGLYVQGSLWGWMLLLLCAAAAAVLIGALYFLRSHEGLVSSPNFGEAHAGGGMPRQAAWLVIAVFMAIACGALLITAGSSQYASLLRILALLGLAADAGFAGMASAGGKGNGEESGASPLVCLASVLPVAFCCFWLVVSYRQDAATAVVWRYGPEITAIACSLLAFYYVAGQAFGRPRPYTAMFFCGYGAFLCLTTLPDSRLIALQLMLAACAMMQIFFLGSLTANLRRPAAAESEEEAPDAAAEEAAPPEEFDTLADAMRAEQEEEDLADSFVEYDPGEPGRRKTPREPKNR</sequence>
<keyword evidence="2" id="KW-1133">Transmembrane helix</keyword>
<feature type="transmembrane region" description="Helical" evidence="2">
    <location>
        <begin position="90"/>
        <end position="111"/>
    </location>
</feature>
<evidence type="ECO:0000313" key="3">
    <source>
        <dbReference type="EMBL" id="HIQ78974.1"/>
    </source>
</evidence>
<accession>A0A9D0ZGN8</accession>
<dbReference type="Proteomes" id="UP000824262">
    <property type="component" value="Unassembled WGS sequence"/>
</dbReference>
<evidence type="ECO:0000313" key="4">
    <source>
        <dbReference type="Proteomes" id="UP000824262"/>
    </source>
</evidence>
<evidence type="ECO:0000256" key="2">
    <source>
        <dbReference type="SAM" id="Phobius"/>
    </source>
</evidence>
<name>A0A9D0ZGN8_9FIRM</name>
<gene>
    <name evidence="3" type="ORF">IAB77_06915</name>
</gene>